<dbReference type="EMBL" id="CP102294">
    <property type="protein sequence ID" value="UWN57499.1"/>
    <property type="molecule type" value="Genomic_DNA"/>
</dbReference>
<feature type="binding site" evidence="6">
    <location>
        <begin position="188"/>
        <end position="193"/>
    </location>
    <ligand>
        <name>NAD(+)</name>
        <dbReference type="ChEBI" id="CHEBI:57540"/>
    </ligand>
</feature>
<dbReference type="SUPFAM" id="SSF111331">
    <property type="entry name" value="NAD kinase/diacylglycerol kinase-like"/>
    <property type="match status" value="1"/>
</dbReference>
<evidence type="ECO:0000313" key="7">
    <source>
        <dbReference type="EMBL" id="UWN57499.1"/>
    </source>
</evidence>
<comment type="subcellular location">
    <subcellularLocation>
        <location evidence="6">Cytoplasm</location>
    </subcellularLocation>
</comment>
<evidence type="ECO:0000256" key="3">
    <source>
        <dbReference type="ARBA" id="ARBA00022857"/>
    </source>
</evidence>
<gene>
    <name evidence="6" type="primary">nadK</name>
    <name evidence="7" type="ORF">NQ491_01620</name>
</gene>
<dbReference type="EC" id="2.7.1.23" evidence="6"/>
<comment type="cofactor">
    <cofactor evidence="6">
        <name>a divalent metal cation</name>
        <dbReference type="ChEBI" id="CHEBI:60240"/>
    </cofactor>
</comment>
<dbReference type="GO" id="GO:0016301">
    <property type="term" value="F:kinase activity"/>
    <property type="evidence" value="ECO:0007669"/>
    <property type="project" value="UniProtKB-KW"/>
</dbReference>
<organism evidence="7 8">
    <name type="scientific">Alistipes ihumii AP11</name>
    <dbReference type="NCBI Taxonomy" id="1211813"/>
    <lineage>
        <taxon>Bacteria</taxon>
        <taxon>Pseudomonadati</taxon>
        <taxon>Bacteroidota</taxon>
        <taxon>Bacteroidia</taxon>
        <taxon>Bacteroidales</taxon>
        <taxon>Rikenellaceae</taxon>
        <taxon>Alistipes</taxon>
    </lineage>
</organism>
<keyword evidence="1 6" id="KW-0808">Transferase</keyword>
<keyword evidence="3 6" id="KW-0521">NADP</keyword>
<keyword evidence="2 6" id="KW-0418">Kinase</keyword>
<feature type="binding site" evidence="6">
    <location>
        <position position="185"/>
    </location>
    <ligand>
        <name>NAD(+)</name>
        <dbReference type="ChEBI" id="CHEBI:57540"/>
    </ligand>
</feature>
<dbReference type="InterPro" id="IPR016064">
    <property type="entry name" value="NAD/diacylglycerol_kinase_sf"/>
</dbReference>
<reference evidence="7" key="1">
    <citation type="journal article" date="2022" name="Cell">
        <title>Design, construction, and in vivo augmentation of a complex gut microbiome.</title>
        <authorList>
            <person name="Cheng A.G."/>
            <person name="Ho P.Y."/>
            <person name="Aranda-Diaz A."/>
            <person name="Jain S."/>
            <person name="Yu F.B."/>
            <person name="Meng X."/>
            <person name="Wang M."/>
            <person name="Iakiviak M."/>
            <person name="Nagashima K."/>
            <person name="Zhao A."/>
            <person name="Murugkar P."/>
            <person name="Patil A."/>
            <person name="Atabakhsh K."/>
            <person name="Weakley A."/>
            <person name="Yan J."/>
            <person name="Brumbaugh A.R."/>
            <person name="Higginbottom S."/>
            <person name="Dimas A."/>
            <person name="Shiver A.L."/>
            <person name="Deutschbauer A."/>
            <person name="Neff N."/>
            <person name="Sonnenburg J.L."/>
            <person name="Huang K.C."/>
            <person name="Fischbach M.A."/>
        </authorList>
    </citation>
    <scope>NUCLEOTIDE SEQUENCE</scope>
    <source>
        <strain evidence="7">AP11</strain>
    </source>
</reference>
<comment type="catalytic activity">
    <reaction evidence="5 6">
        <text>NAD(+) + ATP = ADP + NADP(+) + H(+)</text>
        <dbReference type="Rhea" id="RHEA:18629"/>
        <dbReference type="ChEBI" id="CHEBI:15378"/>
        <dbReference type="ChEBI" id="CHEBI:30616"/>
        <dbReference type="ChEBI" id="CHEBI:57540"/>
        <dbReference type="ChEBI" id="CHEBI:58349"/>
        <dbReference type="ChEBI" id="CHEBI:456216"/>
        <dbReference type="EC" id="2.7.1.23"/>
    </reaction>
</comment>
<dbReference type="InterPro" id="IPR017437">
    <property type="entry name" value="ATP-NAD_kinase_PpnK-typ_C"/>
</dbReference>
<feature type="binding site" evidence="6">
    <location>
        <position position="212"/>
    </location>
    <ligand>
        <name>NAD(+)</name>
        <dbReference type="ChEBI" id="CHEBI:57540"/>
    </ligand>
</feature>
<dbReference type="PANTHER" id="PTHR20275">
    <property type="entry name" value="NAD KINASE"/>
    <property type="match status" value="1"/>
</dbReference>
<sequence>MDIVLYSRPQSSYTAEDVAALFDALDRSGMGWRVNRDFASLAESLAGRSFAPDGLYDDASQIDDRAQVMVSYGGDGTFLDCVRMLGGRPVPIIGINSGRLGFLANVSKRHLETAFRDLREGNYSVVSRTLIRAEGDFGSSPEYPFAFNELAIQRQSPNMISTTVFVNDEMIATYWGDGVLVSTPAGSTAYSLSVGGPVVAPDCRCFLISPIAPHNLTMRPVVIPDTAVIRICVATRGTDFSVSLDNQTYSAADGASFRIVKADKSIFLVRLQNISFYDTLRNKMMWGIDSREPCRTGR</sequence>
<evidence type="ECO:0000256" key="4">
    <source>
        <dbReference type="ARBA" id="ARBA00023027"/>
    </source>
</evidence>
<evidence type="ECO:0000256" key="1">
    <source>
        <dbReference type="ARBA" id="ARBA00022679"/>
    </source>
</evidence>
<dbReference type="Gene3D" id="2.60.200.30">
    <property type="entry name" value="Probable inorganic polyphosphate/atp-NAD kinase, domain 2"/>
    <property type="match status" value="1"/>
</dbReference>
<protein>
    <recommendedName>
        <fullName evidence="6">NAD kinase</fullName>
        <ecNumber evidence="6">2.7.1.23</ecNumber>
    </recommendedName>
    <alternativeName>
        <fullName evidence="6">ATP-dependent NAD kinase</fullName>
    </alternativeName>
</protein>
<evidence type="ECO:0000256" key="6">
    <source>
        <dbReference type="HAMAP-Rule" id="MF_00361"/>
    </source>
</evidence>
<feature type="binding site" evidence="6">
    <location>
        <position position="177"/>
    </location>
    <ligand>
        <name>NAD(+)</name>
        <dbReference type="ChEBI" id="CHEBI:57540"/>
    </ligand>
</feature>
<proteinExistence type="inferred from homology"/>
<dbReference type="RefSeq" id="WP_019245096.1">
    <property type="nucleotide sequence ID" value="NZ_CAPH01000006.1"/>
</dbReference>
<keyword evidence="6" id="KW-0963">Cytoplasm</keyword>
<comment type="similarity">
    <text evidence="6">Belongs to the NAD kinase family.</text>
</comment>
<dbReference type="Gene3D" id="3.40.50.10330">
    <property type="entry name" value="Probable inorganic polyphosphate/atp-NAD kinase, domain 1"/>
    <property type="match status" value="1"/>
</dbReference>
<dbReference type="Pfam" id="PF01513">
    <property type="entry name" value="NAD_kinase"/>
    <property type="match status" value="1"/>
</dbReference>
<keyword evidence="6" id="KW-0067">ATP-binding</keyword>
<dbReference type="InterPro" id="IPR017438">
    <property type="entry name" value="ATP-NAD_kinase_N"/>
</dbReference>
<dbReference type="PANTHER" id="PTHR20275:SF0">
    <property type="entry name" value="NAD KINASE"/>
    <property type="match status" value="1"/>
</dbReference>
<keyword evidence="4 6" id="KW-0520">NAD</keyword>
<evidence type="ECO:0000313" key="8">
    <source>
        <dbReference type="Proteomes" id="UP001059295"/>
    </source>
</evidence>
<feature type="binding site" evidence="6">
    <location>
        <begin position="75"/>
        <end position="76"/>
    </location>
    <ligand>
        <name>NAD(+)</name>
        <dbReference type="ChEBI" id="CHEBI:57540"/>
    </ligand>
</feature>
<name>A0ABY5V1I9_9BACT</name>
<dbReference type="Pfam" id="PF20143">
    <property type="entry name" value="NAD_kinase_C"/>
    <property type="match status" value="1"/>
</dbReference>
<comment type="function">
    <text evidence="6">Involved in the regulation of the intracellular balance of NAD and NADP, and is a key enzyme in the biosynthesis of NADP. Catalyzes specifically the phosphorylation on 2'-hydroxyl of the adenosine moiety of NAD to yield NADP.</text>
</comment>
<evidence type="ECO:0000256" key="2">
    <source>
        <dbReference type="ARBA" id="ARBA00022777"/>
    </source>
</evidence>
<feature type="binding site" evidence="6">
    <location>
        <position position="247"/>
    </location>
    <ligand>
        <name>NAD(+)</name>
        <dbReference type="ChEBI" id="CHEBI:57540"/>
    </ligand>
</feature>
<dbReference type="HAMAP" id="MF_00361">
    <property type="entry name" value="NAD_kinase"/>
    <property type="match status" value="1"/>
</dbReference>
<keyword evidence="8" id="KW-1185">Reference proteome</keyword>
<feature type="binding site" evidence="6">
    <location>
        <begin position="148"/>
        <end position="149"/>
    </location>
    <ligand>
        <name>NAD(+)</name>
        <dbReference type="ChEBI" id="CHEBI:57540"/>
    </ligand>
</feature>
<dbReference type="Proteomes" id="UP001059295">
    <property type="component" value="Chromosome"/>
</dbReference>
<dbReference type="GeneID" id="82890392"/>
<evidence type="ECO:0000256" key="5">
    <source>
        <dbReference type="ARBA" id="ARBA00047925"/>
    </source>
</evidence>
<accession>A0ABY5V1I9</accession>
<comment type="caution">
    <text evidence="6">Lacks conserved residue(s) required for the propagation of feature annotation.</text>
</comment>
<keyword evidence="6" id="KW-0547">Nucleotide-binding</keyword>
<dbReference type="InterPro" id="IPR002504">
    <property type="entry name" value="NADK"/>
</dbReference>
<feature type="active site" description="Proton acceptor" evidence="6">
    <location>
        <position position="75"/>
    </location>
</feature>